<sequence>MVTIIDVARAAGVAPSTVSYVLSGKRSISPQTRRVVEQSIRRLGYHPHAGARSLASSRTNVLALVAPLREDLTVMDFVAAVASAARDHDQDLLLLTKDEGPTALRRVISSALADAMIVLDVEAADPRLPTLLALGRPVVLIGTPSQPTGLTSVDLDYTAAGERCVEHLVDLGHRSIGMVGPAPAVYQRGVNSAFRFLRGLTDSAQAHGMLFRARPCGHNYDAVRDCLDALLRLEPTALVVHNESALPIVLAELHRRGLRVPADMSVVAVCSDTAATSGAVPLTTVSIPAAELGRLAVEMVIRQITGSTQPETRLLPPRLTPRASTASRP</sequence>
<evidence type="ECO:0000256" key="1">
    <source>
        <dbReference type="ARBA" id="ARBA00023015"/>
    </source>
</evidence>
<dbReference type="CDD" id="cd01392">
    <property type="entry name" value="HTH_LacI"/>
    <property type="match status" value="1"/>
</dbReference>
<dbReference type="CDD" id="cd06267">
    <property type="entry name" value="PBP1_LacI_sugar_binding-like"/>
    <property type="match status" value="1"/>
</dbReference>
<keyword evidence="1" id="KW-0805">Transcription regulation</keyword>
<keyword evidence="7" id="KW-1185">Reference proteome</keyword>
<evidence type="ECO:0000256" key="2">
    <source>
        <dbReference type="ARBA" id="ARBA00023125"/>
    </source>
</evidence>
<dbReference type="SMART" id="SM00354">
    <property type="entry name" value="HTH_LACI"/>
    <property type="match status" value="1"/>
</dbReference>
<dbReference type="Pfam" id="PF13377">
    <property type="entry name" value="Peripla_BP_3"/>
    <property type="match status" value="1"/>
</dbReference>
<protein>
    <submittedName>
        <fullName evidence="6">LacI family DNA-binding transcriptional regulator</fullName>
    </submittedName>
</protein>
<evidence type="ECO:0000313" key="6">
    <source>
        <dbReference type="EMBL" id="MFC0548613.1"/>
    </source>
</evidence>
<accession>A0ABV6N7N1</accession>
<dbReference type="InterPro" id="IPR046335">
    <property type="entry name" value="LacI/GalR-like_sensor"/>
</dbReference>
<dbReference type="GO" id="GO:0003677">
    <property type="term" value="F:DNA binding"/>
    <property type="evidence" value="ECO:0007669"/>
    <property type="project" value="UniProtKB-KW"/>
</dbReference>
<name>A0ABV6N7N1_9PSEU</name>
<dbReference type="InterPro" id="IPR028082">
    <property type="entry name" value="Peripla_BP_I"/>
</dbReference>
<evidence type="ECO:0000313" key="7">
    <source>
        <dbReference type="Proteomes" id="UP001589810"/>
    </source>
</evidence>
<dbReference type="SUPFAM" id="SSF47413">
    <property type="entry name" value="lambda repressor-like DNA-binding domains"/>
    <property type="match status" value="1"/>
</dbReference>
<evidence type="ECO:0000256" key="4">
    <source>
        <dbReference type="SAM" id="MobiDB-lite"/>
    </source>
</evidence>
<dbReference type="PANTHER" id="PTHR30146">
    <property type="entry name" value="LACI-RELATED TRANSCRIPTIONAL REPRESSOR"/>
    <property type="match status" value="1"/>
</dbReference>
<proteinExistence type="predicted"/>
<feature type="domain" description="HTH lacI-type" evidence="5">
    <location>
        <begin position="2"/>
        <end position="56"/>
    </location>
</feature>
<comment type="caution">
    <text evidence="6">The sequence shown here is derived from an EMBL/GenBank/DDBJ whole genome shotgun (WGS) entry which is preliminary data.</text>
</comment>
<dbReference type="Gene3D" id="3.40.50.2300">
    <property type="match status" value="2"/>
</dbReference>
<evidence type="ECO:0000259" key="5">
    <source>
        <dbReference type="PROSITE" id="PS50932"/>
    </source>
</evidence>
<dbReference type="SUPFAM" id="SSF53822">
    <property type="entry name" value="Periplasmic binding protein-like I"/>
    <property type="match status" value="1"/>
</dbReference>
<gene>
    <name evidence="6" type="ORF">ACFFH7_44400</name>
</gene>
<dbReference type="InterPro" id="IPR010982">
    <property type="entry name" value="Lambda_DNA-bd_dom_sf"/>
</dbReference>
<feature type="region of interest" description="Disordered" evidence="4">
    <location>
        <begin position="310"/>
        <end position="329"/>
    </location>
</feature>
<feature type="compositionally biased region" description="Low complexity" evidence="4">
    <location>
        <begin position="312"/>
        <end position="322"/>
    </location>
</feature>
<dbReference type="RefSeq" id="WP_273941765.1">
    <property type="nucleotide sequence ID" value="NZ_CP097263.1"/>
</dbReference>
<dbReference type="EMBL" id="JBHLUD010000018">
    <property type="protein sequence ID" value="MFC0548613.1"/>
    <property type="molecule type" value="Genomic_DNA"/>
</dbReference>
<dbReference type="InterPro" id="IPR000843">
    <property type="entry name" value="HTH_LacI"/>
</dbReference>
<reference evidence="6 7" key="1">
    <citation type="submission" date="2024-09" db="EMBL/GenBank/DDBJ databases">
        <authorList>
            <person name="Sun Q."/>
            <person name="Mori K."/>
        </authorList>
    </citation>
    <scope>NUCLEOTIDE SEQUENCE [LARGE SCALE GENOMIC DNA]</scope>
    <source>
        <strain evidence="6 7">TBRC 1432</strain>
    </source>
</reference>
<dbReference type="Gene3D" id="1.10.260.40">
    <property type="entry name" value="lambda repressor-like DNA-binding domains"/>
    <property type="match status" value="1"/>
</dbReference>
<evidence type="ECO:0000256" key="3">
    <source>
        <dbReference type="ARBA" id="ARBA00023163"/>
    </source>
</evidence>
<dbReference type="PROSITE" id="PS50932">
    <property type="entry name" value="HTH_LACI_2"/>
    <property type="match status" value="1"/>
</dbReference>
<keyword evidence="3" id="KW-0804">Transcription</keyword>
<dbReference type="PANTHER" id="PTHR30146:SF153">
    <property type="entry name" value="LACTOSE OPERON REPRESSOR"/>
    <property type="match status" value="1"/>
</dbReference>
<organism evidence="6 7">
    <name type="scientific">Kutzneria chonburiensis</name>
    <dbReference type="NCBI Taxonomy" id="1483604"/>
    <lineage>
        <taxon>Bacteria</taxon>
        <taxon>Bacillati</taxon>
        <taxon>Actinomycetota</taxon>
        <taxon>Actinomycetes</taxon>
        <taxon>Pseudonocardiales</taxon>
        <taxon>Pseudonocardiaceae</taxon>
        <taxon>Kutzneria</taxon>
    </lineage>
</organism>
<dbReference type="Pfam" id="PF00356">
    <property type="entry name" value="LacI"/>
    <property type="match status" value="1"/>
</dbReference>
<dbReference type="Proteomes" id="UP001589810">
    <property type="component" value="Unassembled WGS sequence"/>
</dbReference>
<keyword evidence="2 6" id="KW-0238">DNA-binding</keyword>